<dbReference type="GO" id="GO:0009279">
    <property type="term" value="C:cell outer membrane"/>
    <property type="evidence" value="ECO:0007669"/>
    <property type="project" value="TreeGrafter"/>
</dbReference>
<dbReference type="Pfam" id="PF04453">
    <property type="entry name" value="LptD"/>
    <property type="match status" value="1"/>
</dbReference>
<evidence type="ECO:0000313" key="4">
    <source>
        <dbReference type="Proteomes" id="UP000501926"/>
    </source>
</evidence>
<feature type="signal peptide" evidence="1">
    <location>
        <begin position="1"/>
        <end position="22"/>
    </location>
</feature>
<dbReference type="EMBL" id="CP049055">
    <property type="protein sequence ID" value="QII09479.1"/>
    <property type="molecule type" value="Genomic_DNA"/>
</dbReference>
<dbReference type="GO" id="GO:1990351">
    <property type="term" value="C:transporter complex"/>
    <property type="evidence" value="ECO:0007669"/>
    <property type="project" value="TreeGrafter"/>
</dbReference>
<dbReference type="InterPro" id="IPR050218">
    <property type="entry name" value="LptD"/>
</dbReference>
<dbReference type="PANTHER" id="PTHR30189:SF1">
    <property type="entry name" value="LPS-ASSEMBLY PROTEIN LPTD"/>
    <property type="match status" value="1"/>
</dbReference>
<accession>A0A6G7GJI4</accession>
<dbReference type="PANTHER" id="PTHR30189">
    <property type="entry name" value="LPS-ASSEMBLY PROTEIN"/>
    <property type="match status" value="1"/>
</dbReference>
<dbReference type="AlphaFoldDB" id="A0A6G7GJI4"/>
<reference evidence="3 4" key="1">
    <citation type="submission" date="2020-02" db="EMBL/GenBank/DDBJ databases">
        <title>Newly sequenced genome of strain CSTR1 showed variability in Candidatus Kuenenia stuttgartiensis genomes.</title>
        <authorList>
            <person name="Ding C."/>
            <person name="Adrian L."/>
        </authorList>
    </citation>
    <scope>NUCLEOTIDE SEQUENCE [LARGE SCALE GENOMIC DNA]</scope>
    <source>
        <strain evidence="3 4">CSTR1</strain>
    </source>
</reference>
<feature type="domain" description="LptD C-terminal" evidence="2">
    <location>
        <begin position="478"/>
        <end position="734"/>
    </location>
</feature>
<protein>
    <submittedName>
        <fullName evidence="3">Exported protein</fullName>
    </submittedName>
</protein>
<dbReference type="Proteomes" id="UP000501926">
    <property type="component" value="Chromosome"/>
</dbReference>
<dbReference type="InterPro" id="IPR007543">
    <property type="entry name" value="LptD_C"/>
</dbReference>
<organism evidence="3 4">
    <name type="scientific">Kuenenia stuttgartiensis</name>
    <dbReference type="NCBI Taxonomy" id="174633"/>
    <lineage>
        <taxon>Bacteria</taxon>
        <taxon>Pseudomonadati</taxon>
        <taxon>Planctomycetota</taxon>
        <taxon>Candidatus Brocadiia</taxon>
        <taxon>Candidatus Brocadiales</taxon>
        <taxon>Candidatus Brocadiaceae</taxon>
        <taxon>Candidatus Kuenenia</taxon>
    </lineage>
</organism>
<gene>
    <name evidence="3" type="ORF">KsCSTR_01000</name>
</gene>
<feature type="chain" id="PRO_5026147449" evidence="1">
    <location>
        <begin position="23"/>
        <end position="949"/>
    </location>
</feature>
<evidence type="ECO:0000313" key="3">
    <source>
        <dbReference type="EMBL" id="QII09479.1"/>
    </source>
</evidence>
<name>A0A6G7GJI4_KUEST</name>
<proteinExistence type="predicted"/>
<dbReference type="GO" id="GO:0061024">
    <property type="term" value="P:membrane organization"/>
    <property type="evidence" value="ECO:0007669"/>
    <property type="project" value="InterPro"/>
</dbReference>
<dbReference type="Gene3D" id="2.60.450.10">
    <property type="entry name" value="Lipopolysaccharide (LPS) transport protein A like domain"/>
    <property type="match status" value="1"/>
</dbReference>
<dbReference type="RefSeq" id="WP_164994304.1">
    <property type="nucleotide sequence ID" value="NZ_CP049055.1"/>
</dbReference>
<keyword evidence="1" id="KW-0732">Signal</keyword>
<evidence type="ECO:0000259" key="2">
    <source>
        <dbReference type="Pfam" id="PF04453"/>
    </source>
</evidence>
<evidence type="ECO:0000256" key="1">
    <source>
        <dbReference type="SAM" id="SignalP"/>
    </source>
</evidence>
<sequence>MKITRLLFTLALFLLLSAPAFADSLLSGSNLAHRPFSLSAKRISTWKKEGTRVFIAEKNAGVSQGPFYIVADNVVCWFHEEESMQYEDAIIEVYCEGNVTVFHGENYEKFEQVYLKFVTLTGIEVNPDILPIVFFEEAQPMPFFLRGEDIRSRGEEEFLSMETPESIKTKDQREKEELIDIIADQIDSWEEGDRRIVVALGNVKIKKEDMTVDADSIILWFDKSALPDVTQQSMALPLSELYAEGNVTMRRENDFLIADRIFEQMAEDRGIILDGKIKTTIQSGQEEDVSGQDAAFRSKKDKFAGLKDLPAHVTAEEIHHVGKGRYEIENGQITTCGYGHPHYHFQGKKIRLIQSEGHNIISSKDNFFYLDRYPVAYFPYISLDIQKKEKLLRDWTFGSSSRFGTFIRTDWDLYVAAGGKQKEWSDLIFKLDYLQNRGIGTGFDFGYRGQDLFGSVETYYLNDHGEYDINRIPIDKEDRGSILWRHRQELPYGVRMDTEYSYLSDPRFLREYFPQKFKTEKDRETVFYLRRTEDNRAATFLVNQQLNGFDTTVDSLREKNYAERLPEVKYQIISEPLLDNRMLFSSESSITYFNNTVEQSADFRKYHPALAGFDSGTVNEATETRPVARIDSVARVSFPFKPWIFNINPFVEGRATGYSESIDTSDGVAEEHGDVTGRFIPTFGLDWSSTHWRTYSVYNDFFRINRLRHIFIPELRYIYSPFVTRDPDELYQYDEIDALDSSQILVMGVKNKLQTKRGNPGHEKTVDFIDFNLDYYMFPTNSGIYTEGINGIIVRKDNFINLDFRCQLNDIVAIVSERNEFNTEEFQFDVLSYGAEVVNPPDWQFFAGHRFIRDISSMIMLAANYQINEKWSIMGKEKYDLKTSLADDDDGEGRREERKNLKTSFVLSRYFHDWVGSITLELDPIRNDNSYRFDISPKGLQQTTSRFWF</sequence>